<organism evidence="1 2">
    <name type="scientific">Ancylostoma duodenale</name>
    <dbReference type="NCBI Taxonomy" id="51022"/>
    <lineage>
        <taxon>Eukaryota</taxon>
        <taxon>Metazoa</taxon>
        <taxon>Ecdysozoa</taxon>
        <taxon>Nematoda</taxon>
        <taxon>Chromadorea</taxon>
        <taxon>Rhabditida</taxon>
        <taxon>Rhabditina</taxon>
        <taxon>Rhabditomorpha</taxon>
        <taxon>Strongyloidea</taxon>
        <taxon>Ancylostomatidae</taxon>
        <taxon>Ancylostomatinae</taxon>
        <taxon>Ancylostoma</taxon>
    </lineage>
</organism>
<sequence>MQCSLRLQKSKPRGCVPLAAWREKVKTHLWKSIEDGKREQARHLFNTCLVHGGSDWALYGMCTVPWKDHRRIPFSNYKLYWKLATVHYNALTIAEITGEREKERVLEVRKKYLQRKSLLVFKTPIE</sequence>
<dbReference type="EMBL" id="KN738936">
    <property type="protein sequence ID" value="KIH54544.1"/>
    <property type="molecule type" value="Genomic_DNA"/>
</dbReference>
<dbReference type="AlphaFoldDB" id="A0A0C2G6J8"/>
<proteinExistence type="predicted"/>
<dbReference type="Proteomes" id="UP000054047">
    <property type="component" value="Unassembled WGS sequence"/>
</dbReference>
<dbReference type="OrthoDB" id="5905932at2759"/>
<name>A0A0C2G6J8_9BILA</name>
<evidence type="ECO:0000313" key="1">
    <source>
        <dbReference type="EMBL" id="KIH54544.1"/>
    </source>
</evidence>
<evidence type="ECO:0000313" key="2">
    <source>
        <dbReference type="Proteomes" id="UP000054047"/>
    </source>
</evidence>
<reference evidence="1 2" key="1">
    <citation type="submission" date="2013-12" db="EMBL/GenBank/DDBJ databases">
        <title>Draft genome of the parsitic nematode Ancylostoma duodenale.</title>
        <authorList>
            <person name="Mitreva M."/>
        </authorList>
    </citation>
    <scope>NUCLEOTIDE SEQUENCE [LARGE SCALE GENOMIC DNA]</scope>
    <source>
        <strain evidence="1 2">Zhejiang</strain>
    </source>
</reference>
<accession>A0A0C2G6J8</accession>
<gene>
    <name evidence="1" type="ORF">ANCDUO_15309</name>
</gene>
<keyword evidence="2" id="KW-1185">Reference proteome</keyword>
<protein>
    <submittedName>
        <fullName evidence="1">Uncharacterized protein</fullName>
    </submittedName>
</protein>